<evidence type="ECO:0000313" key="2">
    <source>
        <dbReference type="EMBL" id="KAK3380991.1"/>
    </source>
</evidence>
<name>A0AAE0TVC7_9PEZI</name>
<evidence type="ECO:0000256" key="1">
    <source>
        <dbReference type="SAM" id="SignalP"/>
    </source>
</evidence>
<feature type="signal peptide" evidence="1">
    <location>
        <begin position="1"/>
        <end position="22"/>
    </location>
</feature>
<sequence length="144" mass="15547">MVSIKLLLVTIATFVAATAVSAHPLFGRGDSVSASATRAGLARGTCWWRFKSSKVIDQAHCAVEDLSGNSHSVFARIVYADPVGKTKNFAQWDNKNGAGTGMSYDQKFHSTGTLQFVAWNARVQVCDNGPVDRCVYSKIIANPH</sequence>
<protein>
    <recommendedName>
        <fullName evidence="4">AA1-like domain-containing protein</fullName>
    </recommendedName>
</protein>
<keyword evidence="1" id="KW-0732">Signal</keyword>
<keyword evidence="3" id="KW-1185">Reference proteome</keyword>
<organism evidence="2 3">
    <name type="scientific">Podospora didyma</name>
    <dbReference type="NCBI Taxonomy" id="330526"/>
    <lineage>
        <taxon>Eukaryota</taxon>
        <taxon>Fungi</taxon>
        <taxon>Dikarya</taxon>
        <taxon>Ascomycota</taxon>
        <taxon>Pezizomycotina</taxon>
        <taxon>Sordariomycetes</taxon>
        <taxon>Sordariomycetidae</taxon>
        <taxon>Sordariales</taxon>
        <taxon>Podosporaceae</taxon>
        <taxon>Podospora</taxon>
    </lineage>
</organism>
<reference evidence="2" key="1">
    <citation type="journal article" date="2023" name="Mol. Phylogenet. Evol.">
        <title>Genome-scale phylogeny and comparative genomics of the fungal order Sordariales.</title>
        <authorList>
            <person name="Hensen N."/>
            <person name="Bonometti L."/>
            <person name="Westerberg I."/>
            <person name="Brannstrom I.O."/>
            <person name="Guillou S."/>
            <person name="Cros-Aarteil S."/>
            <person name="Calhoun S."/>
            <person name="Haridas S."/>
            <person name="Kuo A."/>
            <person name="Mondo S."/>
            <person name="Pangilinan J."/>
            <person name="Riley R."/>
            <person name="LaButti K."/>
            <person name="Andreopoulos B."/>
            <person name="Lipzen A."/>
            <person name="Chen C."/>
            <person name="Yan M."/>
            <person name="Daum C."/>
            <person name="Ng V."/>
            <person name="Clum A."/>
            <person name="Steindorff A."/>
            <person name="Ohm R.A."/>
            <person name="Martin F."/>
            <person name="Silar P."/>
            <person name="Natvig D.O."/>
            <person name="Lalanne C."/>
            <person name="Gautier V."/>
            <person name="Ament-Velasquez S.L."/>
            <person name="Kruys A."/>
            <person name="Hutchinson M.I."/>
            <person name="Powell A.J."/>
            <person name="Barry K."/>
            <person name="Miller A.N."/>
            <person name="Grigoriev I.V."/>
            <person name="Debuchy R."/>
            <person name="Gladieux P."/>
            <person name="Hiltunen Thoren M."/>
            <person name="Johannesson H."/>
        </authorList>
    </citation>
    <scope>NUCLEOTIDE SEQUENCE</scope>
    <source>
        <strain evidence="2">CBS 232.78</strain>
    </source>
</reference>
<evidence type="ECO:0000313" key="3">
    <source>
        <dbReference type="Proteomes" id="UP001285441"/>
    </source>
</evidence>
<feature type="chain" id="PRO_5042028463" description="AA1-like domain-containing protein" evidence="1">
    <location>
        <begin position="23"/>
        <end position="144"/>
    </location>
</feature>
<dbReference type="EMBL" id="JAULSW010000005">
    <property type="protein sequence ID" value="KAK3380991.1"/>
    <property type="molecule type" value="Genomic_DNA"/>
</dbReference>
<gene>
    <name evidence="2" type="ORF">B0H63DRAFT_195265</name>
</gene>
<proteinExistence type="predicted"/>
<dbReference type="Proteomes" id="UP001285441">
    <property type="component" value="Unassembled WGS sequence"/>
</dbReference>
<reference evidence="2" key="2">
    <citation type="submission" date="2023-06" db="EMBL/GenBank/DDBJ databases">
        <authorList>
            <consortium name="Lawrence Berkeley National Laboratory"/>
            <person name="Haridas S."/>
            <person name="Hensen N."/>
            <person name="Bonometti L."/>
            <person name="Westerberg I."/>
            <person name="Brannstrom I.O."/>
            <person name="Guillou S."/>
            <person name="Cros-Aarteil S."/>
            <person name="Calhoun S."/>
            <person name="Kuo A."/>
            <person name="Mondo S."/>
            <person name="Pangilinan J."/>
            <person name="Riley R."/>
            <person name="LaButti K."/>
            <person name="Andreopoulos B."/>
            <person name="Lipzen A."/>
            <person name="Chen C."/>
            <person name="Yanf M."/>
            <person name="Daum C."/>
            <person name="Ng V."/>
            <person name="Clum A."/>
            <person name="Steindorff A."/>
            <person name="Ohm R."/>
            <person name="Martin F."/>
            <person name="Silar P."/>
            <person name="Natvig D."/>
            <person name="Lalanne C."/>
            <person name="Gautier V."/>
            <person name="Ament-velasquez S.L."/>
            <person name="Kruys A."/>
            <person name="Hutchinson M.I."/>
            <person name="Powell A.J."/>
            <person name="Barry K."/>
            <person name="Miller A.N."/>
            <person name="Grigoriev I.V."/>
            <person name="Debuchy R."/>
            <person name="Gladieux P."/>
            <person name="Thoren M.H."/>
            <person name="Johannesson H."/>
        </authorList>
    </citation>
    <scope>NUCLEOTIDE SEQUENCE</scope>
    <source>
        <strain evidence="2">CBS 232.78</strain>
    </source>
</reference>
<evidence type="ECO:0008006" key="4">
    <source>
        <dbReference type="Google" id="ProtNLM"/>
    </source>
</evidence>
<comment type="caution">
    <text evidence="2">The sequence shown here is derived from an EMBL/GenBank/DDBJ whole genome shotgun (WGS) entry which is preliminary data.</text>
</comment>
<accession>A0AAE0TVC7</accession>
<dbReference type="AlphaFoldDB" id="A0AAE0TVC7"/>